<comment type="caution">
    <text evidence="2">The sequence shown here is derived from an EMBL/GenBank/DDBJ whole genome shotgun (WGS) entry which is preliminary data.</text>
</comment>
<dbReference type="VEuPathDB" id="FungiDB:EYZ11_001855"/>
<dbReference type="Proteomes" id="UP000308092">
    <property type="component" value="Unassembled WGS sequence"/>
</dbReference>
<gene>
    <name evidence="1" type="ORF">ATNIH1004_003624</name>
    <name evidence="2" type="ORF">EYZ11_001855</name>
</gene>
<dbReference type="Proteomes" id="UP000324241">
    <property type="component" value="Unassembled WGS sequence"/>
</dbReference>
<proteinExistence type="predicted"/>
<evidence type="ECO:0000313" key="3">
    <source>
        <dbReference type="Proteomes" id="UP000308092"/>
    </source>
</evidence>
<organism evidence="2 3">
    <name type="scientific">Aspergillus tanneri</name>
    <dbReference type="NCBI Taxonomy" id="1220188"/>
    <lineage>
        <taxon>Eukaryota</taxon>
        <taxon>Fungi</taxon>
        <taxon>Dikarya</taxon>
        <taxon>Ascomycota</taxon>
        <taxon>Pezizomycotina</taxon>
        <taxon>Eurotiomycetes</taxon>
        <taxon>Eurotiomycetidae</taxon>
        <taxon>Eurotiales</taxon>
        <taxon>Aspergillaceae</taxon>
        <taxon>Aspergillus</taxon>
        <taxon>Aspergillus subgen. Circumdati</taxon>
    </lineage>
</organism>
<reference evidence="2 3" key="1">
    <citation type="submission" date="2019-03" db="EMBL/GenBank/DDBJ databases">
        <title>The genome sequence of a newly discovered highly antifungal drug resistant Aspergillus species, Aspergillus tanneri NIH 1004.</title>
        <authorList>
            <person name="Mounaud S."/>
            <person name="Singh I."/>
            <person name="Joardar V."/>
            <person name="Pakala S."/>
            <person name="Pakala S."/>
            <person name="Venepally P."/>
            <person name="Hoover J."/>
            <person name="Nierman W."/>
            <person name="Chung J."/>
            <person name="Losada L."/>
        </authorList>
    </citation>
    <scope>NUCLEOTIDE SEQUENCE [LARGE SCALE GENOMIC DNA]</scope>
    <source>
        <strain evidence="2 3">NIH1004</strain>
    </source>
</reference>
<dbReference type="OrthoDB" id="4472639at2759"/>
<dbReference type="RefSeq" id="XP_033430295.1">
    <property type="nucleotide sequence ID" value="XM_033568300.1"/>
</dbReference>
<sequence length="80" mass="8928">MSNFTGNKLNYNEILSQISVNLNNALNTFGPSSSQYQAILEILKDNLQNIDRHRDYDVPELDPDTLSLALGFLEIGNKAS</sequence>
<keyword evidence="3" id="KW-1185">Reference proteome</keyword>
<dbReference type="AlphaFoldDB" id="A0A4S3JSB0"/>
<evidence type="ECO:0000313" key="4">
    <source>
        <dbReference type="Proteomes" id="UP000324241"/>
    </source>
</evidence>
<accession>A0A4S3JSB0</accession>
<reference evidence="1 4" key="2">
    <citation type="submission" date="2019-08" db="EMBL/GenBank/DDBJ databases">
        <title>The genome sequence of a newly discovered highly antifungal drug resistant Aspergillus species, Aspergillus tanneri NIH 1004.</title>
        <authorList>
            <person name="Mounaud S."/>
            <person name="Singh I."/>
            <person name="Joardar V."/>
            <person name="Pakala S."/>
            <person name="Pakala S."/>
            <person name="Venepally P."/>
            <person name="Chung J.K."/>
            <person name="Losada L."/>
            <person name="Nierman W.C."/>
        </authorList>
    </citation>
    <scope>NUCLEOTIDE SEQUENCE [LARGE SCALE GENOMIC DNA]</scope>
    <source>
        <strain evidence="1 4">NIH1004</strain>
    </source>
</reference>
<protein>
    <submittedName>
        <fullName evidence="2">Uncharacterized protein</fullName>
    </submittedName>
</protein>
<dbReference type="EMBL" id="SOSA01000038">
    <property type="protein sequence ID" value="THC98652.1"/>
    <property type="molecule type" value="Genomic_DNA"/>
</dbReference>
<evidence type="ECO:0000313" key="1">
    <source>
        <dbReference type="EMBL" id="KAA8650934.1"/>
    </source>
</evidence>
<dbReference type="EMBL" id="QUQM01000001">
    <property type="protein sequence ID" value="KAA8650934.1"/>
    <property type="molecule type" value="Genomic_DNA"/>
</dbReference>
<dbReference type="GeneID" id="54326326"/>
<name>A0A4S3JSB0_9EURO</name>
<evidence type="ECO:0000313" key="2">
    <source>
        <dbReference type="EMBL" id="THC98652.1"/>
    </source>
</evidence>